<sequence length="126" mass="13596">MVELSCSRREFRCLRPSVSPSPVTHTHAHTHAHTHPGAGERSEQSEHAQCFLVPPAPPTGIPASAADPGSGPFLHSDSRCGAVSASFSSTPVLQNQQPELCEHNKDINPKKSRNSKKGHKGTRDEF</sequence>
<evidence type="ECO:0000313" key="2">
    <source>
        <dbReference type="EMBL" id="KAB5571589.1"/>
    </source>
</evidence>
<evidence type="ECO:0000313" key="3">
    <source>
        <dbReference type="Proteomes" id="UP000327468"/>
    </source>
</evidence>
<dbReference type="EMBL" id="VFJC01000008">
    <property type="protein sequence ID" value="KAB5571589.1"/>
    <property type="molecule type" value="Genomic_DNA"/>
</dbReference>
<feature type="region of interest" description="Disordered" evidence="1">
    <location>
        <begin position="16"/>
        <end position="126"/>
    </location>
</feature>
<feature type="compositionally biased region" description="Basic and acidic residues" evidence="1">
    <location>
        <begin position="100"/>
        <end position="109"/>
    </location>
</feature>
<feature type="compositionally biased region" description="Polar residues" evidence="1">
    <location>
        <begin position="85"/>
        <end position="98"/>
    </location>
</feature>
<keyword evidence="3" id="KW-1185">Reference proteome</keyword>
<accession>A0A5N5NWH3</accession>
<protein>
    <submittedName>
        <fullName evidence="2">Uncharacterized protein</fullName>
    </submittedName>
</protein>
<gene>
    <name evidence="2" type="ORF">PHYPO_G00226760</name>
</gene>
<organism evidence="2 3">
    <name type="scientific">Pangasianodon hypophthalmus</name>
    <name type="common">Striped catfish</name>
    <name type="synonym">Helicophagus hypophthalmus</name>
    <dbReference type="NCBI Taxonomy" id="310915"/>
    <lineage>
        <taxon>Eukaryota</taxon>
        <taxon>Metazoa</taxon>
        <taxon>Chordata</taxon>
        <taxon>Craniata</taxon>
        <taxon>Vertebrata</taxon>
        <taxon>Euteleostomi</taxon>
        <taxon>Actinopterygii</taxon>
        <taxon>Neopterygii</taxon>
        <taxon>Teleostei</taxon>
        <taxon>Ostariophysi</taxon>
        <taxon>Siluriformes</taxon>
        <taxon>Pangasiidae</taxon>
        <taxon>Pangasianodon</taxon>
    </lineage>
</organism>
<dbReference type="Proteomes" id="UP000327468">
    <property type="component" value="Chromosome 7"/>
</dbReference>
<feature type="compositionally biased region" description="Basic residues" evidence="1">
    <location>
        <begin position="110"/>
        <end position="120"/>
    </location>
</feature>
<reference evidence="2 3" key="1">
    <citation type="submission" date="2019-06" db="EMBL/GenBank/DDBJ databases">
        <title>A chromosome-scale genome assembly of the striped catfish, Pangasianodon hypophthalmus.</title>
        <authorList>
            <person name="Wen M."/>
            <person name="Zahm M."/>
            <person name="Roques C."/>
            <person name="Cabau C."/>
            <person name="Klopp C."/>
            <person name="Donnadieu C."/>
            <person name="Jouanno E."/>
            <person name="Avarre J.-C."/>
            <person name="Campet M."/>
            <person name="Ha T.T.T."/>
            <person name="Dugue R."/>
            <person name="Lampietro C."/>
            <person name="Louis A."/>
            <person name="Herpin A."/>
            <person name="Echchiki A."/>
            <person name="Berthelot C."/>
            <person name="Parey E."/>
            <person name="Roest-Crollius H."/>
            <person name="Braasch I."/>
            <person name="Postlethwait J."/>
            <person name="Bobe J."/>
            <person name="Montfort J."/>
            <person name="Bouchez O."/>
            <person name="Begum T."/>
            <person name="Schartl M."/>
            <person name="Guiguen Y."/>
        </authorList>
    </citation>
    <scope>NUCLEOTIDE SEQUENCE [LARGE SCALE GENOMIC DNA]</scope>
    <source>
        <strain evidence="2 3">Indonesia</strain>
        <tissue evidence="2">Blood</tissue>
    </source>
</reference>
<name>A0A5N5NWH3_PANHP</name>
<evidence type="ECO:0000256" key="1">
    <source>
        <dbReference type="SAM" id="MobiDB-lite"/>
    </source>
</evidence>
<proteinExistence type="predicted"/>
<dbReference type="AlphaFoldDB" id="A0A5N5NWH3"/>
<comment type="caution">
    <text evidence="2">The sequence shown here is derived from an EMBL/GenBank/DDBJ whole genome shotgun (WGS) entry which is preliminary data.</text>
</comment>